<organism evidence="1 2">
    <name type="scientific">Glonium stellatum</name>
    <dbReference type="NCBI Taxonomy" id="574774"/>
    <lineage>
        <taxon>Eukaryota</taxon>
        <taxon>Fungi</taxon>
        <taxon>Dikarya</taxon>
        <taxon>Ascomycota</taxon>
        <taxon>Pezizomycotina</taxon>
        <taxon>Dothideomycetes</taxon>
        <taxon>Pleosporomycetidae</taxon>
        <taxon>Gloniales</taxon>
        <taxon>Gloniaceae</taxon>
        <taxon>Glonium</taxon>
    </lineage>
</organism>
<gene>
    <name evidence="1" type="ORF">AOQ84DRAFT_102436</name>
</gene>
<protein>
    <submittedName>
        <fullName evidence="1">Uncharacterized protein</fullName>
    </submittedName>
</protein>
<accession>A0A8E2EUZ9</accession>
<dbReference type="EMBL" id="KV750372">
    <property type="protein sequence ID" value="OCL05130.1"/>
    <property type="molecule type" value="Genomic_DNA"/>
</dbReference>
<keyword evidence="2" id="KW-1185">Reference proteome</keyword>
<proteinExistence type="predicted"/>
<evidence type="ECO:0000313" key="2">
    <source>
        <dbReference type="Proteomes" id="UP000250140"/>
    </source>
</evidence>
<reference evidence="1 2" key="1">
    <citation type="journal article" date="2016" name="Nat. Commun.">
        <title>Ectomycorrhizal ecology is imprinted in the genome of the dominant symbiotic fungus Cenococcum geophilum.</title>
        <authorList>
            <consortium name="DOE Joint Genome Institute"/>
            <person name="Peter M."/>
            <person name="Kohler A."/>
            <person name="Ohm R.A."/>
            <person name="Kuo A."/>
            <person name="Krutzmann J."/>
            <person name="Morin E."/>
            <person name="Arend M."/>
            <person name="Barry K.W."/>
            <person name="Binder M."/>
            <person name="Choi C."/>
            <person name="Clum A."/>
            <person name="Copeland A."/>
            <person name="Grisel N."/>
            <person name="Haridas S."/>
            <person name="Kipfer T."/>
            <person name="LaButti K."/>
            <person name="Lindquist E."/>
            <person name="Lipzen A."/>
            <person name="Maire R."/>
            <person name="Meier B."/>
            <person name="Mihaltcheva S."/>
            <person name="Molinier V."/>
            <person name="Murat C."/>
            <person name="Poggeler S."/>
            <person name="Quandt C.A."/>
            <person name="Sperisen C."/>
            <person name="Tritt A."/>
            <person name="Tisserant E."/>
            <person name="Crous P.W."/>
            <person name="Henrissat B."/>
            <person name="Nehls U."/>
            <person name="Egli S."/>
            <person name="Spatafora J.W."/>
            <person name="Grigoriev I.V."/>
            <person name="Martin F.M."/>
        </authorList>
    </citation>
    <scope>NUCLEOTIDE SEQUENCE [LARGE SCALE GENOMIC DNA]</scope>
    <source>
        <strain evidence="1 2">CBS 207.34</strain>
    </source>
</reference>
<sequence>MCREWRQGSLQLMQTFMYWREPLRSSRRSRPVDTRSIICCCIVPRGLAGWLRLMLMVDLLGLHVVLAVSIRFASRIAKAVAFRHVADRREILWAKSLTVQCSEHLVMRMDMSADSKFAHEQAVILVTAMTRVQLSGMRVINVRRLSLAPHGAASLELSEATDTAVHRRC</sequence>
<name>A0A8E2EUZ9_9PEZI</name>
<dbReference type="AlphaFoldDB" id="A0A8E2EUZ9"/>
<dbReference type="Proteomes" id="UP000250140">
    <property type="component" value="Unassembled WGS sequence"/>
</dbReference>
<evidence type="ECO:0000313" key="1">
    <source>
        <dbReference type="EMBL" id="OCL05130.1"/>
    </source>
</evidence>